<dbReference type="Proteomes" id="UP000326912">
    <property type="component" value="Unassembled WGS sequence"/>
</dbReference>
<keyword evidence="1" id="KW-0175">Coiled coil</keyword>
<organism evidence="3 4">
    <name type="scientific">Dictyobacter vulcani</name>
    <dbReference type="NCBI Taxonomy" id="2607529"/>
    <lineage>
        <taxon>Bacteria</taxon>
        <taxon>Bacillati</taxon>
        <taxon>Chloroflexota</taxon>
        <taxon>Ktedonobacteria</taxon>
        <taxon>Ktedonobacterales</taxon>
        <taxon>Dictyobacteraceae</taxon>
        <taxon>Dictyobacter</taxon>
    </lineage>
</organism>
<evidence type="ECO:0000313" key="3">
    <source>
        <dbReference type="EMBL" id="GER87578.1"/>
    </source>
</evidence>
<feature type="coiled-coil region" evidence="1">
    <location>
        <begin position="12"/>
        <end position="43"/>
    </location>
</feature>
<reference evidence="3 4" key="1">
    <citation type="submission" date="2019-10" db="EMBL/GenBank/DDBJ databases">
        <title>Dictyobacter vulcani sp. nov., within the class Ktedonobacteria, isolated from soil of volcanic Mt. Zao.</title>
        <authorList>
            <person name="Zheng Y."/>
            <person name="Wang C.M."/>
            <person name="Sakai Y."/>
            <person name="Abe K."/>
            <person name="Yokota A."/>
            <person name="Yabe S."/>
        </authorList>
    </citation>
    <scope>NUCLEOTIDE SEQUENCE [LARGE SCALE GENOMIC DNA]</scope>
    <source>
        <strain evidence="3 4">W12</strain>
    </source>
</reference>
<evidence type="ECO:0000256" key="1">
    <source>
        <dbReference type="SAM" id="Coils"/>
    </source>
</evidence>
<accession>A0A5J4KEB9</accession>
<feature type="compositionally biased region" description="Polar residues" evidence="2">
    <location>
        <begin position="102"/>
        <end position="112"/>
    </location>
</feature>
<protein>
    <submittedName>
        <fullName evidence="3">Uncharacterized protein</fullName>
    </submittedName>
</protein>
<keyword evidence="4" id="KW-1185">Reference proteome</keyword>
<evidence type="ECO:0000313" key="4">
    <source>
        <dbReference type="Proteomes" id="UP000326912"/>
    </source>
</evidence>
<proteinExistence type="predicted"/>
<gene>
    <name evidence="3" type="ORF">KDW_17400</name>
</gene>
<dbReference type="EMBL" id="BKZW01000001">
    <property type="protein sequence ID" value="GER87578.1"/>
    <property type="molecule type" value="Genomic_DNA"/>
</dbReference>
<feature type="compositionally biased region" description="Low complexity" evidence="2">
    <location>
        <begin position="61"/>
        <end position="79"/>
    </location>
</feature>
<feature type="region of interest" description="Disordered" evidence="2">
    <location>
        <begin position="58"/>
        <end position="135"/>
    </location>
</feature>
<name>A0A5J4KEB9_9CHLR</name>
<feature type="compositionally biased region" description="Low complexity" evidence="2">
    <location>
        <begin position="89"/>
        <end position="101"/>
    </location>
</feature>
<comment type="caution">
    <text evidence="3">The sequence shown here is derived from an EMBL/GenBank/DDBJ whole genome shotgun (WGS) entry which is preliminary data.</text>
</comment>
<dbReference type="AlphaFoldDB" id="A0A5J4KEB9"/>
<sequence>MDRAASAGFEGIAQMLLEQKKLMDALEAENRELRRQLADLRRGIGIAVVIEGKTIQLATESGSSNQSSQSQAALQSLQGMQNTPPPMPSSTSGSGTYSNNGRQTNGQPQVNLNGDKRDNANSNNSRSPLADSFVL</sequence>
<evidence type="ECO:0000256" key="2">
    <source>
        <dbReference type="SAM" id="MobiDB-lite"/>
    </source>
</evidence>